<name>A0A162IUJ4_9FUSO</name>
<dbReference type="GO" id="GO:0033214">
    <property type="term" value="P:siderophore-iron import into cell"/>
    <property type="evidence" value="ECO:0007669"/>
    <property type="project" value="TreeGrafter"/>
</dbReference>
<feature type="transmembrane region" description="Helical" evidence="8">
    <location>
        <begin position="153"/>
        <end position="178"/>
    </location>
</feature>
<dbReference type="InterPro" id="IPR000522">
    <property type="entry name" value="ABC_transptr_permease_BtuC"/>
</dbReference>
<dbReference type="EMBL" id="LVEA01000031">
    <property type="protein sequence ID" value="KYL04485.1"/>
    <property type="molecule type" value="Genomic_DNA"/>
</dbReference>
<dbReference type="KEGG" id="fnf:BSQ88_02380"/>
<comment type="subcellular location">
    <subcellularLocation>
        <location evidence="1">Cell membrane</location>
        <topology evidence="1">Multi-pass membrane protein</topology>
    </subcellularLocation>
</comment>
<keyword evidence="3" id="KW-0813">Transport</keyword>
<evidence type="ECO:0000256" key="6">
    <source>
        <dbReference type="ARBA" id="ARBA00022989"/>
    </source>
</evidence>
<gene>
    <name evidence="9" type="ORF">A2J07_04025</name>
</gene>
<feature type="transmembrane region" description="Helical" evidence="8">
    <location>
        <begin position="246"/>
        <end position="271"/>
    </location>
</feature>
<dbReference type="eggNOG" id="COG0609">
    <property type="taxonomic scope" value="Bacteria"/>
</dbReference>
<evidence type="ECO:0000256" key="5">
    <source>
        <dbReference type="ARBA" id="ARBA00022692"/>
    </source>
</evidence>
<feature type="transmembrane region" description="Helical" evidence="8">
    <location>
        <begin position="121"/>
        <end position="141"/>
    </location>
</feature>
<protein>
    <submittedName>
        <fullName evidence="9">Iron ABC transporter</fullName>
    </submittedName>
</protein>
<proteinExistence type="inferred from homology"/>
<comment type="similarity">
    <text evidence="2">Belongs to the binding-protein-dependent transport system permease family. FecCD subfamily.</text>
</comment>
<accession>A0A162IUJ4</accession>
<feature type="transmembrane region" description="Helical" evidence="8">
    <location>
        <begin position="291"/>
        <end position="309"/>
    </location>
</feature>
<dbReference type="AlphaFoldDB" id="A0A162IUJ4"/>
<dbReference type="Proteomes" id="UP000075816">
    <property type="component" value="Unassembled WGS sequence"/>
</dbReference>
<dbReference type="PANTHER" id="PTHR30472">
    <property type="entry name" value="FERRIC ENTEROBACTIN TRANSPORT SYSTEM PERMEASE PROTEIN"/>
    <property type="match status" value="1"/>
</dbReference>
<dbReference type="GO" id="GO:0022857">
    <property type="term" value="F:transmembrane transporter activity"/>
    <property type="evidence" value="ECO:0007669"/>
    <property type="project" value="InterPro"/>
</dbReference>
<evidence type="ECO:0000313" key="9">
    <source>
        <dbReference type="EMBL" id="KYL04485.1"/>
    </source>
</evidence>
<keyword evidence="6 8" id="KW-1133">Transmembrane helix</keyword>
<evidence type="ECO:0000256" key="3">
    <source>
        <dbReference type="ARBA" id="ARBA00022448"/>
    </source>
</evidence>
<dbReference type="Pfam" id="PF01032">
    <property type="entry name" value="FecCD"/>
    <property type="match status" value="1"/>
</dbReference>
<feature type="transmembrane region" description="Helical" evidence="8">
    <location>
        <begin position="96"/>
        <end position="115"/>
    </location>
</feature>
<dbReference type="FunFam" id="1.10.3470.10:FF:000001">
    <property type="entry name" value="Vitamin B12 ABC transporter permease BtuC"/>
    <property type="match status" value="1"/>
</dbReference>
<evidence type="ECO:0000256" key="1">
    <source>
        <dbReference type="ARBA" id="ARBA00004651"/>
    </source>
</evidence>
<dbReference type="SUPFAM" id="SSF81345">
    <property type="entry name" value="ABC transporter involved in vitamin B12 uptake, BtuC"/>
    <property type="match status" value="1"/>
</dbReference>
<keyword evidence="5 8" id="KW-0812">Transmembrane</keyword>
<comment type="caution">
    <text evidence="9">The sequence shown here is derived from an EMBL/GenBank/DDBJ whole genome shotgun (WGS) entry which is preliminary data.</text>
</comment>
<feature type="transmembrane region" description="Helical" evidence="8">
    <location>
        <begin position="316"/>
        <end position="333"/>
    </location>
</feature>
<feature type="transmembrane region" description="Helical" evidence="8">
    <location>
        <begin position="198"/>
        <end position="216"/>
    </location>
</feature>
<evidence type="ECO:0000256" key="7">
    <source>
        <dbReference type="ARBA" id="ARBA00023136"/>
    </source>
</evidence>
<keyword evidence="7 8" id="KW-0472">Membrane</keyword>
<evidence type="ECO:0000313" key="10">
    <source>
        <dbReference type="Proteomes" id="UP000075816"/>
    </source>
</evidence>
<feature type="transmembrane region" description="Helical" evidence="8">
    <location>
        <begin position="7"/>
        <end position="29"/>
    </location>
</feature>
<dbReference type="Gene3D" id="1.10.3470.10">
    <property type="entry name" value="ABC transporter involved in vitamin B12 uptake, BtuC"/>
    <property type="match status" value="1"/>
</dbReference>
<dbReference type="RefSeq" id="WP_005957235.1">
    <property type="nucleotide sequence ID" value="NZ_CAXOUM010000022.1"/>
</dbReference>
<evidence type="ECO:0000256" key="2">
    <source>
        <dbReference type="ARBA" id="ARBA00007935"/>
    </source>
</evidence>
<dbReference type="GO" id="GO:0005886">
    <property type="term" value="C:plasma membrane"/>
    <property type="evidence" value="ECO:0007669"/>
    <property type="project" value="UniProtKB-SubCell"/>
</dbReference>
<dbReference type="InterPro" id="IPR037294">
    <property type="entry name" value="ABC_BtuC-like"/>
</dbReference>
<dbReference type="PANTHER" id="PTHR30472:SF25">
    <property type="entry name" value="ABC TRANSPORTER PERMEASE PROTEIN MJ0876-RELATED"/>
    <property type="match status" value="1"/>
</dbReference>
<organism evidence="9 10">
    <name type="scientific">Fusobacterium necrophorum subsp. funduliforme</name>
    <dbReference type="NCBI Taxonomy" id="143387"/>
    <lineage>
        <taxon>Bacteria</taxon>
        <taxon>Fusobacteriati</taxon>
        <taxon>Fusobacteriota</taxon>
        <taxon>Fusobacteriia</taxon>
        <taxon>Fusobacteriales</taxon>
        <taxon>Fusobacteriaceae</taxon>
        <taxon>Fusobacterium</taxon>
    </lineage>
</organism>
<sequence length="342" mass="37486">MQKKKKNYTAVLFILLGITIFLSLFYGAVKVPIKDILKILSNQLFFTNFVISKKSFIPIVFYVRLPRIMTAVIVGGALALCGCTMQSLLRNPIVDSGIVGISSGASLGAVISISFGFSAKYIIAMPLLSVIFALTIAGGVYRLSSWRGKTDNLLLILSGLAVSSFVGALTSMILSNFVEAQLREYLFWSIGSLSGRRWEHFLFGVFPITILSGILFQYGKELNILLLGNEEAKSLGINIKKMRKKILMTIALLTSISVCISGNIGFVGMIVPHILRRILGADNRKLLKASFLTGAFFLTFSDLLSRIILAPREISVGIITSLIGAPYFVSLILKMKREGRNL</sequence>
<evidence type="ECO:0000256" key="8">
    <source>
        <dbReference type="SAM" id="Phobius"/>
    </source>
</evidence>
<reference evidence="9 10" key="1">
    <citation type="submission" date="2016-03" db="EMBL/GenBank/DDBJ databases">
        <title>Comparative genomics of human isolates of Fusobacterium necrophorum.</title>
        <authorList>
            <person name="Jensen A."/>
            <person name="Bank S."/>
            <person name="Andersen P.S."/>
            <person name="Kristensen L.H."/>
            <person name="Prag J."/>
        </authorList>
    </citation>
    <scope>NUCLEOTIDE SEQUENCE [LARGE SCALE GENOMIC DNA]</scope>
    <source>
        <strain evidence="9 10">LS_1264</strain>
    </source>
</reference>
<evidence type="ECO:0000256" key="4">
    <source>
        <dbReference type="ARBA" id="ARBA00022475"/>
    </source>
</evidence>
<feature type="transmembrane region" description="Helical" evidence="8">
    <location>
        <begin position="68"/>
        <end position="89"/>
    </location>
</feature>
<keyword evidence="4" id="KW-1003">Cell membrane</keyword>
<dbReference type="CDD" id="cd06550">
    <property type="entry name" value="TM_ABC_iron-siderophores_like"/>
    <property type="match status" value="1"/>
</dbReference>